<evidence type="ECO:0000313" key="1">
    <source>
        <dbReference type="EMBL" id="KAJ7374352.1"/>
    </source>
</evidence>
<dbReference type="EMBL" id="MU826828">
    <property type="protein sequence ID" value="KAJ7374352.1"/>
    <property type="molecule type" value="Genomic_DNA"/>
</dbReference>
<protein>
    <submittedName>
        <fullName evidence="1">Uncharacterized protein</fullName>
    </submittedName>
</protein>
<organism evidence="1 2">
    <name type="scientific">Desmophyllum pertusum</name>
    <dbReference type="NCBI Taxonomy" id="174260"/>
    <lineage>
        <taxon>Eukaryota</taxon>
        <taxon>Metazoa</taxon>
        <taxon>Cnidaria</taxon>
        <taxon>Anthozoa</taxon>
        <taxon>Hexacorallia</taxon>
        <taxon>Scleractinia</taxon>
        <taxon>Caryophylliina</taxon>
        <taxon>Caryophylliidae</taxon>
        <taxon>Desmophyllum</taxon>
    </lineage>
</organism>
<gene>
    <name evidence="1" type="ORF">OS493_007441</name>
</gene>
<sequence>MLLSLKDQMIQGMRQYMKDVHQGNMTVTTKYLSITVVSLRRIDVDQAGSSWIKLNADRSSFILPDLSYILMNKIDDNDTVFLEMWSTPFNPFTWDKTAQRVTSHVAGLEVKDGKGNLILVSDLSPGVTIILPLNKETPQRTFKKSAGKLGTTRHQNISVQHEKSAINILIVPQGNGLSVSRVKVIQPTEVATKERLLECIRAHVKWRRRGSITCKGEPKLR</sequence>
<comment type="caution">
    <text evidence="1">The sequence shown here is derived from an EMBL/GenBank/DDBJ whole genome shotgun (WGS) entry which is preliminary data.</text>
</comment>
<evidence type="ECO:0000313" key="2">
    <source>
        <dbReference type="Proteomes" id="UP001163046"/>
    </source>
</evidence>
<accession>A0A9X0CSF6</accession>
<dbReference type="Proteomes" id="UP001163046">
    <property type="component" value="Unassembled WGS sequence"/>
</dbReference>
<proteinExistence type="predicted"/>
<keyword evidence="2" id="KW-1185">Reference proteome</keyword>
<reference evidence="1" key="1">
    <citation type="submission" date="2023-01" db="EMBL/GenBank/DDBJ databases">
        <title>Genome assembly of the deep-sea coral Lophelia pertusa.</title>
        <authorList>
            <person name="Herrera S."/>
            <person name="Cordes E."/>
        </authorList>
    </citation>
    <scope>NUCLEOTIDE SEQUENCE</scope>
    <source>
        <strain evidence="1">USNM1676648</strain>
        <tissue evidence="1">Polyp</tissue>
    </source>
</reference>
<dbReference type="AlphaFoldDB" id="A0A9X0CSF6"/>
<name>A0A9X0CSF6_9CNID</name>